<comment type="caution">
    <text evidence="9">The sequence shown here is derived from an EMBL/GenBank/DDBJ whole genome shotgun (WGS) entry which is preliminary data.</text>
</comment>
<dbReference type="CDD" id="cd00311">
    <property type="entry name" value="TIM"/>
    <property type="match status" value="1"/>
</dbReference>
<organism evidence="9 10">
    <name type="scientific">Psychrobacter aestuarii</name>
    <dbReference type="NCBI Taxonomy" id="556327"/>
    <lineage>
        <taxon>Bacteria</taxon>
        <taxon>Pseudomonadati</taxon>
        <taxon>Pseudomonadota</taxon>
        <taxon>Gammaproteobacteria</taxon>
        <taxon>Moraxellales</taxon>
        <taxon>Moraxellaceae</taxon>
        <taxon>Psychrobacter</taxon>
    </lineage>
</organism>
<evidence type="ECO:0000313" key="9">
    <source>
        <dbReference type="EMBL" id="GAA0323751.1"/>
    </source>
</evidence>
<feature type="binding site" evidence="7">
    <location>
        <begin position="8"/>
        <end position="10"/>
    </location>
    <ligand>
        <name>substrate</name>
    </ligand>
</feature>
<gene>
    <name evidence="7 9" type="primary">tpiA</name>
    <name evidence="9" type="ORF">GCM10009129_21970</name>
</gene>
<evidence type="ECO:0000256" key="3">
    <source>
        <dbReference type="ARBA" id="ARBA00022432"/>
    </source>
</evidence>
<comment type="pathway">
    <text evidence="7 8">Carbohydrate biosynthesis; gluconeogenesis.</text>
</comment>
<dbReference type="NCBIfam" id="TIGR00419">
    <property type="entry name" value="tim"/>
    <property type="match status" value="1"/>
</dbReference>
<evidence type="ECO:0000256" key="1">
    <source>
        <dbReference type="ARBA" id="ARBA00004939"/>
    </source>
</evidence>
<dbReference type="InterPro" id="IPR000652">
    <property type="entry name" value="Triosephosphate_isomerase"/>
</dbReference>
<evidence type="ECO:0000313" key="10">
    <source>
        <dbReference type="Proteomes" id="UP001501787"/>
    </source>
</evidence>
<comment type="subcellular location">
    <subcellularLocation>
        <location evidence="7 8">Cytoplasm</location>
    </subcellularLocation>
</comment>
<dbReference type="InterPro" id="IPR020861">
    <property type="entry name" value="Triosephosphate_isomerase_AS"/>
</dbReference>
<evidence type="ECO:0000256" key="4">
    <source>
        <dbReference type="ARBA" id="ARBA00022490"/>
    </source>
</evidence>
<keyword evidence="5 7" id="KW-0324">Glycolysis</keyword>
<feature type="binding site" evidence="7">
    <location>
        <begin position="241"/>
        <end position="242"/>
    </location>
    <ligand>
        <name>substrate</name>
    </ligand>
</feature>
<comment type="pathway">
    <text evidence="7 8">Carbohydrate degradation; glycolysis; D-glyceraldehyde 3-phosphate from glycerone phosphate: step 1/1.</text>
</comment>
<dbReference type="EMBL" id="BAAAFR010000008">
    <property type="protein sequence ID" value="GAA0323751.1"/>
    <property type="molecule type" value="Genomic_DNA"/>
</dbReference>
<keyword evidence="4 7" id="KW-0963">Cytoplasm</keyword>
<evidence type="ECO:0000256" key="2">
    <source>
        <dbReference type="ARBA" id="ARBA00007422"/>
    </source>
</evidence>
<keyword evidence="3 7" id="KW-0312">Gluconeogenesis</keyword>
<dbReference type="RefSeq" id="WP_201504540.1">
    <property type="nucleotide sequence ID" value="NZ_BAAAFR010000008.1"/>
</dbReference>
<feature type="binding site" evidence="7">
    <location>
        <position position="182"/>
    </location>
    <ligand>
        <name>substrate</name>
    </ligand>
</feature>
<feature type="active site" description="Proton acceptor" evidence="7">
    <location>
        <position position="176"/>
    </location>
</feature>
<comment type="similarity">
    <text evidence="2 7 8">Belongs to the triosephosphate isomerase family.</text>
</comment>
<evidence type="ECO:0000256" key="8">
    <source>
        <dbReference type="RuleBase" id="RU363013"/>
    </source>
</evidence>
<dbReference type="Proteomes" id="UP001501787">
    <property type="component" value="Unassembled WGS sequence"/>
</dbReference>
<dbReference type="EC" id="5.3.1.1" evidence="7 8"/>
<dbReference type="Pfam" id="PF00121">
    <property type="entry name" value="TIM"/>
    <property type="match status" value="1"/>
</dbReference>
<evidence type="ECO:0000256" key="5">
    <source>
        <dbReference type="ARBA" id="ARBA00023152"/>
    </source>
</evidence>
<evidence type="ECO:0000256" key="6">
    <source>
        <dbReference type="ARBA" id="ARBA00023235"/>
    </source>
</evidence>
<comment type="catalytic activity">
    <reaction evidence="7 8">
        <text>D-glyceraldehyde 3-phosphate = dihydroxyacetone phosphate</text>
        <dbReference type="Rhea" id="RHEA:18585"/>
        <dbReference type="ChEBI" id="CHEBI:57642"/>
        <dbReference type="ChEBI" id="CHEBI:59776"/>
        <dbReference type="EC" id="5.3.1.1"/>
    </reaction>
</comment>
<comment type="function">
    <text evidence="7">Involved in the gluconeogenesis. Catalyzes stereospecifically the conversion of dihydroxyacetone phosphate (DHAP) to D-glyceraldehyde-3-phosphate (G3P).</text>
</comment>
<dbReference type="GO" id="GO:0016853">
    <property type="term" value="F:isomerase activity"/>
    <property type="evidence" value="ECO:0007669"/>
    <property type="project" value="UniProtKB-KW"/>
</dbReference>
<keyword evidence="6 7" id="KW-0413">Isomerase</keyword>
<proteinExistence type="inferred from homology"/>
<feature type="active site" description="Electrophile" evidence="7">
    <location>
        <position position="99"/>
    </location>
</feature>
<keyword evidence="10" id="KW-1185">Reference proteome</keyword>
<dbReference type="InterPro" id="IPR022896">
    <property type="entry name" value="TrioseP_Isoase_bac/euk"/>
</dbReference>
<dbReference type="HAMAP" id="MF_00147_B">
    <property type="entry name" value="TIM_B"/>
    <property type="match status" value="1"/>
</dbReference>
<sequence length="262" mass="27735">MQAWVIGNWKQNPATQHAVNALVNDLKQTDRTCLAPSCRLMVAPSTIHIAGVSAQLQGSGILCAAQDISAHSASTGAYTGDISAAQAFDAGARWSILGHSERREYHQEDHETLVQKTQNALSEQLGVIFCIGESQQQYDDKQTLEVLSTQLDVIADVVRRLDDPTILSTQLIVAYEPVWAIGTGKVPTVDEVSATHTHIKHTLAGYHNALANTAVLYGGSVNAGNAADFAASRVIDGALVGGASLKAESFMTIAQAFAAAKA</sequence>
<dbReference type="InterPro" id="IPR013785">
    <property type="entry name" value="Aldolase_TIM"/>
</dbReference>
<evidence type="ECO:0000256" key="7">
    <source>
        <dbReference type="HAMAP-Rule" id="MF_00147"/>
    </source>
</evidence>
<dbReference type="InterPro" id="IPR035990">
    <property type="entry name" value="TIM_sf"/>
</dbReference>
<accession>A0ABN0W2X5</accession>
<reference evidence="9 10" key="1">
    <citation type="journal article" date="2019" name="Int. J. Syst. Evol. Microbiol.">
        <title>The Global Catalogue of Microorganisms (GCM) 10K type strain sequencing project: providing services to taxonomists for standard genome sequencing and annotation.</title>
        <authorList>
            <consortium name="The Broad Institute Genomics Platform"/>
            <consortium name="The Broad Institute Genome Sequencing Center for Infectious Disease"/>
            <person name="Wu L."/>
            <person name="Ma J."/>
        </authorList>
    </citation>
    <scope>NUCLEOTIDE SEQUENCE [LARGE SCALE GENOMIC DNA]</scope>
    <source>
        <strain evidence="9 10">JCM 16343</strain>
    </source>
</reference>
<dbReference type="PANTHER" id="PTHR21139:SF42">
    <property type="entry name" value="TRIOSEPHOSPHATE ISOMERASE"/>
    <property type="match status" value="1"/>
</dbReference>
<dbReference type="PROSITE" id="PS51440">
    <property type="entry name" value="TIM_2"/>
    <property type="match status" value="1"/>
</dbReference>
<comment type="pathway">
    <text evidence="1">Carbohydrate metabolism; erythritol degradation.</text>
</comment>
<feature type="binding site" evidence="7">
    <location>
        <position position="220"/>
    </location>
    <ligand>
        <name>substrate</name>
    </ligand>
</feature>
<dbReference type="Gene3D" id="3.20.20.70">
    <property type="entry name" value="Aldolase class I"/>
    <property type="match status" value="1"/>
</dbReference>
<dbReference type="PANTHER" id="PTHR21139">
    <property type="entry name" value="TRIOSEPHOSPHATE ISOMERASE"/>
    <property type="match status" value="1"/>
</dbReference>
<comment type="subunit">
    <text evidence="7 8">Homodimer.</text>
</comment>
<dbReference type="SUPFAM" id="SSF51351">
    <property type="entry name" value="Triosephosphate isomerase (TIM)"/>
    <property type="match status" value="1"/>
</dbReference>
<name>A0ABN0W2X5_9GAMM</name>
<dbReference type="PROSITE" id="PS00171">
    <property type="entry name" value="TIM_1"/>
    <property type="match status" value="1"/>
</dbReference>
<protein>
    <recommendedName>
        <fullName evidence="7 8">Triosephosphate isomerase</fullName>
        <shortName evidence="7">TIM</shortName>
        <shortName evidence="7">TPI</shortName>
        <ecNumber evidence="7 8">5.3.1.1</ecNumber>
    </recommendedName>
    <alternativeName>
        <fullName evidence="7">Triose-phosphate isomerase</fullName>
    </alternativeName>
</protein>